<evidence type="ECO:0000313" key="3">
    <source>
        <dbReference type="EMBL" id="GAA1156936.1"/>
    </source>
</evidence>
<dbReference type="PANTHER" id="PTHR30160">
    <property type="entry name" value="TETRAACYLDISACCHARIDE 4'-KINASE-RELATED"/>
    <property type="match status" value="1"/>
</dbReference>
<gene>
    <name evidence="3" type="ORF">GCM10009606_38660</name>
</gene>
<dbReference type="InterPro" id="IPR051199">
    <property type="entry name" value="LPS_LOS_Heptosyltrfase"/>
</dbReference>
<keyword evidence="4" id="KW-1185">Reference proteome</keyword>
<accession>A0ABN1UNN4</accession>
<dbReference type="SUPFAM" id="SSF53756">
    <property type="entry name" value="UDP-Glycosyltransferase/glycogen phosphorylase"/>
    <property type="match status" value="1"/>
</dbReference>
<dbReference type="RefSeq" id="WP_343909261.1">
    <property type="nucleotide sequence ID" value="NZ_BAAAJE010000023.1"/>
</dbReference>
<dbReference type="PANTHER" id="PTHR30160:SF1">
    <property type="entry name" value="LIPOPOLYSACCHARIDE 1,2-N-ACETYLGLUCOSAMINETRANSFERASE-RELATED"/>
    <property type="match status" value="1"/>
</dbReference>
<dbReference type="Proteomes" id="UP001499979">
    <property type="component" value="Unassembled WGS sequence"/>
</dbReference>
<name>A0ABN1UNN4_9ACTN</name>
<evidence type="ECO:0000256" key="2">
    <source>
        <dbReference type="ARBA" id="ARBA00022679"/>
    </source>
</evidence>
<evidence type="ECO:0000313" key="4">
    <source>
        <dbReference type="Proteomes" id="UP001499979"/>
    </source>
</evidence>
<dbReference type="EMBL" id="BAAAJE010000023">
    <property type="protein sequence ID" value="GAA1156936.1"/>
    <property type="molecule type" value="Genomic_DNA"/>
</dbReference>
<evidence type="ECO:0000256" key="1">
    <source>
        <dbReference type="ARBA" id="ARBA00022676"/>
    </source>
</evidence>
<dbReference type="Pfam" id="PF01075">
    <property type="entry name" value="Glyco_transf_9"/>
    <property type="match status" value="1"/>
</dbReference>
<proteinExistence type="predicted"/>
<organism evidence="3 4">
    <name type="scientific">Nocardioides aquiterrae</name>
    <dbReference type="NCBI Taxonomy" id="203799"/>
    <lineage>
        <taxon>Bacteria</taxon>
        <taxon>Bacillati</taxon>
        <taxon>Actinomycetota</taxon>
        <taxon>Actinomycetes</taxon>
        <taxon>Propionibacteriales</taxon>
        <taxon>Nocardioidaceae</taxon>
        <taxon>Nocardioides</taxon>
    </lineage>
</organism>
<dbReference type="InterPro" id="IPR002201">
    <property type="entry name" value="Glyco_trans_9"/>
</dbReference>
<keyword evidence="1" id="KW-0328">Glycosyltransferase</keyword>
<sequence>MRTLAVRLDSLGDVLVTGPAIRALAAGSASLTLLCGPRGRAAAELLPGVDDLLCWRSPWIDPEPDAVDPGDVRALIADLAGRRFDRAVVFTSFHQSPLPTALVCRMAGIPWVGAISEDYPGSLLDVRHRVGDDLPEPERALSLAAACGASLPGSDDGRLAVRPGAVPPTELGEDYVVLHPGTSVPARAWPAAGYRRTAERLEDDGHRVVVTGAPQEQELTAYVAGRSGACDLGGRTDLAGLAGVLAGARAVVVGNTGPAHLAAAVGTPIVSLFAPTVPRTRWAPYGVPLVVLGDQDAPCRDTRATRCPVPGHPCLASVTPDDVVAAVATLSGPALRRPA</sequence>
<dbReference type="Gene3D" id="3.40.50.2000">
    <property type="entry name" value="Glycogen Phosphorylase B"/>
    <property type="match status" value="2"/>
</dbReference>
<dbReference type="CDD" id="cd03789">
    <property type="entry name" value="GT9_LPS_heptosyltransferase"/>
    <property type="match status" value="1"/>
</dbReference>
<comment type="caution">
    <text evidence="3">The sequence shown here is derived from an EMBL/GenBank/DDBJ whole genome shotgun (WGS) entry which is preliminary data.</text>
</comment>
<keyword evidence="2" id="KW-0808">Transferase</keyword>
<protein>
    <submittedName>
        <fullName evidence="3">Glycosyltransferase family 9 protein</fullName>
    </submittedName>
</protein>
<reference evidence="3 4" key="1">
    <citation type="journal article" date="2019" name="Int. J. Syst. Evol. Microbiol.">
        <title>The Global Catalogue of Microorganisms (GCM) 10K type strain sequencing project: providing services to taxonomists for standard genome sequencing and annotation.</title>
        <authorList>
            <consortium name="The Broad Institute Genomics Platform"/>
            <consortium name="The Broad Institute Genome Sequencing Center for Infectious Disease"/>
            <person name="Wu L."/>
            <person name="Ma J."/>
        </authorList>
    </citation>
    <scope>NUCLEOTIDE SEQUENCE [LARGE SCALE GENOMIC DNA]</scope>
    <source>
        <strain evidence="3 4">JCM 11813</strain>
    </source>
</reference>